<dbReference type="STRING" id="857566.A0A1E3PNM4"/>
<proteinExistence type="predicted"/>
<organism evidence="2 3">
    <name type="scientific">Nadsonia fulvescens var. elongata DSM 6958</name>
    <dbReference type="NCBI Taxonomy" id="857566"/>
    <lineage>
        <taxon>Eukaryota</taxon>
        <taxon>Fungi</taxon>
        <taxon>Dikarya</taxon>
        <taxon>Ascomycota</taxon>
        <taxon>Saccharomycotina</taxon>
        <taxon>Dipodascomycetes</taxon>
        <taxon>Dipodascales</taxon>
        <taxon>Dipodascales incertae sedis</taxon>
        <taxon>Nadsonia</taxon>
    </lineage>
</organism>
<dbReference type="Proteomes" id="UP000095009">
    <property type="component" value="Unassembled WGS sequence"/>
</dbReference>
<gene>
    <name evidence="2" type="ORF">NADFUDRAFT_45266</name>
</gene>
<sequence length="230" mass="26373">MAQSDSSTCSTEIGYCATWSLILPSLGILTFQAPTKQIASEFIYTSNYWAARLSKEPLTEIVSNADYGWGSSLYNVLNATESQSPLSNSSSSSFNNSFKLFNSSLISSRSSNQRTPAKIKDWDPISHSMVISNLTEREQFEALKQYIHRVERDLKDHQNLKEKLTKVFIPGSLNWEKSNKNWAKKLDYLQKQKIRYSCYIKTLEKAFVDKERYPVKLVLKNNESTQELLK</sequence>
<evidence type="ECO:0000313" key="3">
    <source>
        <dbReference type="Proteomes" id="UP000095009"/>
    </source>
</evidence>
<dbReference type="EMBL" id="KV454407">
    <property type="protein sequence ID" value="ODQ67026.1"/>
    <property type="molecule type" value="Genomic_DNA"/>
</dbReference>
<keyword evidence="1" id="KW-0175">Coiled coil</keyword>
<dbReference type="OrthoDB" id="2157641at2759"/>
<feature type="coiled-coil region" evidence="1">
    <location>
        <begin position="140"/>
        <end position="167"/>
    </location>
</feature>
<dbReference type="AlphaFoldDB" id="A0A1E3PNM4"/>
<evidence type="ECO:0000313" key="2">
    <source>
        <dbReference type="EMBL" id="ODQ67026.1"/>
    </source>
</evidence>
<keyword evidence="3" id="KW-1185">Reference proteome</keyword>
<protein>
    <submittedName>
        <fullName evidence="2">Uncharacterized protein</fullName>
    </submittedName>
</protein>
<accession>A0A1E3PNM4</accession>
<reference evidence="2 3" key="1">
    <citation type="journal article" date="2016" name="Proc. Natl. Acad. Sci. U.S.A.">
        <title>Comparative genomics of biotechnologically important yeasts.</title>
        <authorList>
            <person name="Riley R."/>
            <person name="Haridas S."/>
            <person name="Wolfe K.H."/>
            <person name="Lopes M.R."/>
            <person name="Hittinger C.T."/>
            <person name="Goeker M."/>
            <person name="Salamov A.A."/>
            <person name="Wisecaver J.H."/>
            <person name="Long T.M."/>
            <person name="Calvey C.H."/>
            <person name="Aerts A.L."/>
            <person name="Barry K.W."/>
            <person name="Choi C."/>
            <person name="Clum A."/>
            <person name="Coughlan A.Y."/>
            <person name="Deshpande S."/>
            <person name="Douglass A.P."/>
            <person name="Hanson S.J."/>
            <person name="Klenk H.-P."/>
            <person name="LaButti K.M."/>
            <person name="Lapidus A."/>
            <person name="Lindquist E.A."/>
            <person name="Lipzen A.M."/>
            <person name="Meier-Kolthoff J.P."/>
            <person name="Ohm R.A."/>
            <person name="Otillar R.P."/>
            <person name="Pangilinan J.L."/>
            <person name="Peng Y."/>
            <person name="Rokas A."/>
            <person name="Rosa C.A."/>
            <person name="Scheuner C."/>
            <person name="Sibirny A.A."/>
            <person name="Slot J.C."/>
            <person name="Stielow J.B."/>
            <person name="Sun H."/>
            <person name="Kurtzman C.P."/>
            <person name="Blackwell M."/>
            <person name="Grigoriev I.V."/>
            <person name="Jeffries T.W."/>
        </authorList>
    </citation>
    <scope>NUCLEOTIDE SEQUENCE [LARGE SCALE GENOMIC DNA]</scope>
    <source>
        <strain evidence="2 3">DSM 6958</strain>
    </source>
</reference>
<name>A0A1E3PNM4_9ASCO</name>
<evidence type="ECO:0000256" key="1">
    <source>
        <dbReference type="SAM" id="Coils"/>
    </source>
</evidence>